<protein>
    <submittedName>
        <fullName evidence="3">Uncharacterized protein</fullName>
    </submittedName>
</protein>
<organism evidence="3 4">
    <name type="scientific">Gossypium klotzschianum</name>
    <dbReference type="NCBI Taxonomy" id="34286"/>
    <lineage>
        <taxon>Eukaryota</taxon>
        <taxon>Viridiplantae</taxon>
        <taxon>Streptophyta</taxon>
        <taxon>Embryophyta</taxon>
        <taxon>Tracheophyta</taxon>
        <taxon>Spermatophyta</taxon>
        <taxon>Magnoliopsida</taxon>
        <taxon>eudicotyledons</taxon>
        <taxon>Gunneridae</taxon>
        <taxon>Pentapetalae</taxon>
        <taxon>rosids</taxon>
        <taxon>malvids</taxon>
        <taxon>Malvales</taxon>
        <taxon>Malvaceae</taxon>
        <taxon>Malvoideae</taxon>
        <taxon>Gossypium</taxon>
    </lineage>
</organism>
<keyword evidence="4" id="KW-1185">Reference proteome</keyword>
<feature type="transmembrane region" description="Helical" evidence="2">
    <location>
        <begin position="20"/>
        <end position="41"/>
    </location>
</feature>
<dbReference type="EMBL" id="JABFAB010000011">
    <property type="protein sequence ID" value="MBA0664689.1"/>
    <property type="molecule type" value="Genomic_DNA"/>
</dbReference>
<keyword evidence="2" id="KW-0812">Transmembrane</keyword>
<evidence type="ECO:0000256" key="2">
    <source>
        <dbReference type="SAM" id="Phobius"/>
    </source>
</evidence>
<accession>A0A7J8VQG2</accession>
<proteinExistence type="predicted"/>
<keyword evidence="2" id="KW-0472">Membrane</keyword>
<evidence type="ECO:0000313" key="3">
    <source>
        <dbReference type="EMBL" id="MBA0664689.1"/>
    </source>
</evidence>
<name>A0A7J8VQG2_9ROSI</name>
<dbReference type="OrthoDB" id="10423108at2759"/>
<gene>
    <name evidence="3" type="ORF">Goklo_004654</name>
</gene>
<feature type="coiled-coil region" evidence="1">
    <location>
        <begin position="152"/>
        <end position="240"/>
    </location>
</feature>
<keyword evidence="1" id="KW-0175">Coiled coil</keyword>
<dbReference type="Proteomes" id="UP000593573">
    <property type="component" value="Unassembled WGS sequence"/>
</dbReference>
<dbReference type="PANTHER" id="PTHR48200">
    <property type="entry name" value="PROTEIN, PUTATIVE-RELATED"/>
    <property type="match status" value="1"/>
</dbReference>
<evidence type="ECO:0000313" key="4">
    <source>
        <dbReference type="Proteomes" id="UP000593573"/>
    </source>
</evidence>
<reference evidence="3 4" key="1">
    <citation type="journal article" date="2019" name="Genome Biol. Evol.">
        <title>Insights into the evolution of the New World diploid cottons (Gossypium, subgenus Houzingenia) based on genome sequencing.</title>
        <authorList>
            <person name="Grover C.E."/>
            <person name="Arick M.A. 2nd"/>
            <person name="Thrash A."/>
            <person name="Conover J.L."/>
            <person name="Sanders W.S."/>
            <person name="Peterson D.G."/>
            <person name="Frelichowski J.E."/>
            <person name="Scheffler J.A."/>
            <person name="Scheffler B.E."/>
            <person name="Wendel J.F."/>
        </authorList>
    </citation>
    <scope>NUCLEOTIDE SEQUENCE [LARGE SCALE GENOMIC DNA]</scope>
    <source>
        <strain evidence="3">57</strain>
        <tissue evidence="3">Leaf</tissue>
    </source>
</reference>
<comment type="caution">
    <text evidence="3">The sequence shown here is derived from an EMBL/GenBank/DDBJ whole genome shotgun (WGS) entry which is preliminary data.</text>
</comment>
<sequence length="241" mass="28403">MSNGELLGWYPMRLCTDVETLTGSLCLGIWGAVGYASLLVLRQYKPRQFVLATQGLAQCEFSYKGDNCKKKIREMSNAWNQTCRMKRFTVGSMTTPKFYGWWNKRVNDNIPGPSQEGVRLMEEYLIRLRKILKKDYKKLRLSIKIAGLGKNSEQWHQEIREEKIKADRWERKFQEAQTRNKDFEKSLSESRKEKGELKVRMTKLEKSLHHYQNRNSAVELRASLSKIEEMKRRVEELEVTL</sequence>
<evidence type="ECO:0000256" key="1">
    <source>
        <dbReference type="SAM" id="Coils"/>
    </source>
</evidence>
<dbReference type="AlphaFoldDB" id="A0A7J8VQG2"/>
<dbReference type="PANTHER" id="PTHR48200:SF1">
    <property type="entry name" value="AMINOTRANSFERASE-LIKE PLANT MOBILE DOMAIN-CONTAINING PROTEIN"/>
    <property type="match status" value="1"/>
</dbReference>
<keyword evidence="2" id="KW-1133">Transmembrane helix</keyword>